<dbReference type="PROSITE" id="PS51354">
    <property type="entry name" value="GLUTAREDOXIN_2"/>
    <property type="match status" value="1"/>
</dbReference>
<reference evidence="2" key="2">
    <citation type="submission" date="2022-06" db="EMBL/GenBank/DDBJ databases">
        <title>Thermospira aquatica gen. nov., sp. nov.</title>
        <authorList>
            <person name="Ben Ali Gam Z."/>
            <person name="Labat M."/>
        </authorList>
    </citation>
    <scope>NUCLEOTIDE SEQUENCE</scope>
    <source>
        <strain evidence="2">F1F22</strain>
    </source>
</reference>
<feature type="domain" description="Glutaredoxin" evidence="1">
    <location>
        <begin position="5"/>
        <end position="64"/>
    </location>
</feature>
<dbReference type="GO" id="GO:0045454">
    <property type="term" value="P:cell redox homeostasis"/>
    <property type="evidence" value="ECO:0007669"/>
    <property type="project" value="TreeGrafter"/>
</dbReference>
<reference evidence="2" key="1">
    <citation type="submission" date="2021-04" db="EMBL/GenBank/DDBJ databases">
        <authorList>
            <person name="Postec A."/>
        </authorList>
    </citation>
    <scope>NUCLEOTIDE SEQUENCE</scope>
    <source>
        <strain evidence="2">F1F22</strain>
    </source>
</reference>
<dbReference type="AlphaFoldDB" id="A0AAX3BBW1"/>
<dbReference type="PANTHER" id="PTHR34386">
    <property type="entry name" value="GLUTAREDOXIN"/>
    <property type="match status" value="1"/>
</dbReference>
<name>A0AAX3BBW1_9SPIR</name>
<dbReference type="Gene3D" id="3.40.30.10">
    <property type="entry name" value="Glutaredoxin"/>
    <property type="match status" value="1"/>
</dbReference>
<dbReference type="KEGG" id="taqu:KDW03_09610"/>
<gene>
    <name evidence="2" type="ORF">KDW03_09610</name>
</gene>
<dbReference type="InterPro" id="IPR051548">
    <property type="entry name" value="Grx-like_ET"/>
</dbReference>
<accession>A0AAX3BBW1</accession>
<evidence type="ECO:0000259" key="1">
    <source>
        <dbReference type="Pfam" id="PF00462"/>
    </source>
</evidence>
<dbReference type="RefSeq" id="WP_271434866.1">
    <property type="nucleotide sequence ID" value="NZ_CP073355.1"/>
</dbReference>
<dbReference type="PANTHER" id="PTHR34386:SF1">
    <property type="entry name" value="GLUTAREDOXIN-LIKE PROTEIN NRDH"/>
    <property type="match status" value="1"/>
</dbReference>
<sequence length="79" mass="9019">MEPKIVIFTTPTCVFCKKAKEYFQSRRLKFKEIDVSRDPAAAQDMVRRSGQMGVPVILINNHVVVGFNVSQIERLLSVH</sequence>
<keyword evidence="3" id="KW-1185">Reference proteome</keyword>
<dbReference type="GO" id="GO:0009055">
    <property type="term" value="F:electron transfer activity"/>
    <property type="evidence" value="ECO:0007669"/>
    <property type="project" value="TreeGrafter"/>
</dbReference>
<protein>
    <submittedName>
        <fullName evidence="2">NrdH-redoxin</fullName>
    </submittedName>
</protein>
<dbReference type="InterPro" id="IPR002109">
    <property type="entry name" value="Glutaredoxin"/>
</dbReference>
<dbReference type="Proteomes" id="UP001056539">
    <property type="component" value="Chromosome"/>
</dbReference>
<evidence type="ECO:0000313" key="2">
    <source>
        <dbReference type="EMBL" id="URA09730.1"/>
    </source>
</evidence>
<dbReference type="CDD" id="cd02976">
    <property type="entry name" value="NrdH"/>
    <property type="match status" value="1"/>
</dbReference>
<evidence type="ECO:0000313" key="3">
    <source>
        <dbReference type="Proteomes" id="UP001056539"/>
    </source>
</evidence>
<dbReference type="InterPro" id="IPR036249">
    <property type="entry name" value="Thioredoxin-like_sf"/>
</dbReference>
<dbReference type="NCBIfam" id="NF041212">
    <property type="entry name" value="Uxx_star"/>
    <property type="match status" value="1"/>
</dbReference>
<dbReference type="EMBL" id="CP073355">
    <property type="protein sequence ID" value="URA09730.1"/>
    <property type="molecule type" value="Genomic_DNA"/>
</dbReference>
<organism evidence="2 3">
    <name type="scientific">Thermospira aquatica</name>
    <dbReference type="NCBI Taxonomy" id="2828656"/>
    <lineage>
        <taxon>Bacteria</taxon>
        <taxon>Pseudomonadati</taxon>
        <taxon>Spirochaetota</taxon>
        <taxon>Spirochaetia</taxon>
        <taxon>Brevinematales</taxon>
        <taxon>Thermospiraceae</taxon>
        <taxon>Thermospira</taxon>
    </lineage>
</organism>
<dbReference type="SUPFAM" id="SSF52833">
    <property type="entry name" value="Thioredoxin-like"/>
    <property type="match status" value="1"/>
</dbReference>
<proteinExistence type="predicted"/>
<dbReference type="Pfam" id="PF00462">
    <property type="entry name" value="Glutaredoxin"/>
    <property type="match status" value="1"/>
</dbReference>